<name>A0A514CVQ7_9CAUD</name>
<evidence type="ECO:0000313" key="2">
    <source>
        <dbReference type="Proteomes" id="UP000319935"/>
    </source>
</evidence>
<gene>
    <name evidence="1" type="ORF">Axy21_048</name>
</gene>
<reference evidence="1 2" key="1">
    <citation type="submission" date="2019-05" db="EMBL/GenBank/DDBJ databases">
        <title>Complete genome sequence of sixteen phages from Abidjan, cote d'Ivoire, isolated on a single strain of Achromobacter xylosoxidans.</title>
        <authorList>
            <person name="Essoh C."/>
            <person name="Vernadet J.-P."/>
            <person name="Vergnaud G."/>
            <person name="Pourcel C."/>
        </authorList>
    </citation>
    <scope>NUCLEOTIDE SEQUENCE [LARGE SCALE GENOMIC DNA]</scope>
</reference>
<organism evidence="1 2">
    <name type="scientific">Achromobacter phage vB_AxyP_19-32_Axy21</name>
    <dbReference type="NCBI Taxonomy" id="2591045"/>
    <lineage>
        <taxon>Viruses</taxon>
        <taxon>Duplodnaviria</taxon>
        <taxon>Heunggongvirae</taxon>
        <taxon>Uroviricota</taxon>
        <taxon>Caudoviricetes</taxon>
        <taxon>Autographivirales</taxon>
        <taxon>Autoscriptoviridae</taxon>
        <taxon>Axyvirus</taxon>
        <taxon>Axyvirus 1932Axy21</taxon>
    </lineage>
</organism>
<accession>A0A514CVQ7</accession>
<dbReference type="EMBL" id="MK962638">
    <property type="protein sequence ID" value="QDH84552.1"/>
    <property type="molecule type" value="Genomic_DNA"/>
</dbReference>
<evidence type="ECO:0000313" key="1">
    <source>
        <dbReference type="EMBL" id="QDH84552.1"/>
    </source>
</evidence>
<proteinExistence type="predicted"/>
<keyword evidence="2" id="KW-1185">Reference proteome</keyword>
<protein>
    <submittedName>
        <fullName evidence="1">Putative autotransporter protein</fullName>
    </submittedName>
</protein>
<dbReference type="Proteomes" id="UP000319935">
    <property type="component" value="Segment"/>
</dbReference>
<sequence length="367" mass="35723">MMAFKDADQFAVRDGRDKAMHAVRALDQSAEGQPALTYGTALQDDINAKARAAQLALANITGEGGGTGKPGAAVGDAVTISTQGVGAQAGTVTAVNDAMGKATGVKVTSAGIAFAANSQAVPITINGKASGNATLAVSGGNVTSATASYDDGGGPGPGKEGAAVGDVVTIKSRAGVGKPGKVTVINDAAGKATETALDSATTAFVDQGATVPLTINGAASGNATVTVAGGAVTGVSGTYENGGGGTGFNVEPGQTYNNKKLLNQDGKDSKLTVSIVGTAGPDVAAKLTGNQRISYSSSVELRLSGGTSTVTTATIVESTVFPGMIDHAVLGANWTVVTGGTTFALADGTTLTIQTVAGGKITAATIT</sequence>